<dbReference type="Gene3D" id="2.30.40.10">
    <property type="entry name" value="Urease, subunit C, domain 1"/>
    <property type="match status" value="1"/>
</dbReference>
<gene>
    <name evidence="2" type="ORF">SAMN04488542_102290</name>
</gene>
<dbReference type="Gene3D" id="3.20.20.140">
    <property type="entry name" value="Metal-dependent hydrolases"/>
    <property type="match status" value="1"/>
</dbReference>
<dbReference type="GO" id="GO:0016810">
    <property type="term" value="F:hydrolase activity, acting on carbon-nitrogen (but not peptide) bonds"/>
    <property type="evidence" value="ECO:0007669"/>
    <property type="project" value="InterPro"/>
</dbReference>
<dbReference type="GO" id="GO:0046872">
    <property type="term" value="F:metal ion binding"/>
    <property type="evidence" value="ECO:0007669"/>
    <property type="project" value="UniProtKB-KW"/>
</dbReference>
<dbReference type="InterPro" id="IPR013108">
    <property type="entry name" value="Amidohydro_3"/>
</dbReference>
<dbReference type="PANTHER" id="PTHR22642:SF2">
    <property type="entry name" value="PROTEIN LONG AFTER FAR-RED 3"/>
    <property type="match status" value="1"/>
</dbReference>
<dbReference type="RefSeq" id="WP_091226871.1">
    <property type="nucleotide sequence ID" value="NZ_FNBG01000002.1"/>
</dbReference>
<feature type="domain" description="Amidohydrolase 3" evidence="1">
    <location>
        <begin position="52"/>
        <end position="530"/>
    </location>
</feature>
<dbReference type="InterPro" id="IPR032466">
    <property type="entry name" value="Metal_Hydrolase"/>
</dbReference>
<evidence type="ECO:0000313" key="3">
    <source>
        <dbReference type="Proteomes" id="UP000198972"/>
    </source>
</evidence>
<dbReference type="Gene3D" id="3.10.310.70">
    <property type="match status" value="1"/>
</dbReference>
<dbReference type="SUPFAM" id="SSF51338">
    <property type="entry name" value="Composite domain of metallo-dependent hydrolases"/>
    <property type="match status" value="1"/>
</dbReference>
<dbReference type="InterPro" id="IPR033932">
    <property type="entry name" value="YtcJ-like"/>
</dbReference>
<keyword evidence="3" id="KW-1185">Reference proteome</keyword>
<organism evidence="2 3">
    <name type="scientific">Fontibacillus panacisegetis</name>
    <dbReference type="NCBI Taxonomy" id="670482"/>
    <lineage>
        <taxon>Bacteria</taxon>
        <taxon>Bacillati</taxon>
        <taxon>Bacillota</taxon>
        <taxon>Bacilli</taxon>
        <taxon>Bacillales</taxon>
        <taxon>Paenibacillaceae</taxon>
        <taxon>Fontibacillus</taxon>
    </lineage>
</organism>
<protein>
    <recommendedName>
        <fullName evidence="1">Amidohydrolase 3 domain-containing protein</fullName>
    </recommendedName>
</protein>
<dbReference type="SUPFAM" id="SSF51556">
    <property type="entry name" value="Metallo-dependent hydrolases"/>
    <property type="match status" value="1"/>
</dbReference>
<dbReference type="InterPro" id="IPR011059">
    <property type="entry name" value="Metal-dep_hydrolase_composite"/>
</dbReference>
<evidence type="ECO:0000313" key="2">
    <source>
        <dbReference type="EMBL" id="SDE82906.1"/>
    </source>
</evidence>
<dbReference type="AlphaFoldDB" id="A0A1G7G410"/>
<accession>A0A1G7G410</accession>
<dbReference type="CDD" id="cd01300">
    <property type="entry name" value="YtcJ_like"/>
    <property type="match status" value="1"/>
</dbReference>
<sequence length="544" mass="59321">MAYPEQIYINGTVLTFDFEGTTAEAVAVQGERIAAVGSTEQLLKLAGPQTAVIDLQGKTILPGFYEAHGHFPLSGILEVQSASLWSPPRGSIRSISGLLDALKDKAANLPAGKWVTGFGYDPSKLAEKRHPSRYELDQAFPEHPVWLSHNSGHMGVANSKALALAGITKNSPAPSIGVIQRDPDGEPTGLIQENGALIEAYIPPLSAEQHAEGIRIANAEYVAQGITSAIIAVGIDPEPLVDAYNRKLLDLRLISIPLFQSDYAPNLVEYELGPVKSQGAKLFQDGSIQGYTGWLSNPYHLPSEDDPLYRGFPMLDREKLAQAVFAVHSAGRQVVIHANGDAAIDDVLYAIGEAQRRLPRPDARHRIEHAQSVREDQLDRMKELGITPSFFNDHVYYFGDDHRDIYLGEDRARRISPLRSAVDRGIRFSLHNDTPITPPSPLHLVSVAVNRLTASGRELGPEYRITPYQALRAVTIDAAWQAFEENDKGSIEVGKLADLVILADNPLTADPLSLHNITVLQTIIGGRQVYAQQGIDFNITTAGV</sequence>
<dbReference type="Pfam" id="PF07969">
    <property type="entry name" value="Amidohydro_3"/>
    <property type="match status" value="1"/>
</dbReference>
<proteinExistence type="predicted"/>
<reference evidence="2 3" key="1">
    <citation type="submission" date="2016-10" db="EMBL/GenBank/DDBJ databases">
        <authorList>
            <person name="de Groot N.N."/>
        </authorList>
    </citation>
    <scope>NUCLEOTIDE SEQUENCE [LARGE SCALE GENOMIC DNA]</scope>
    <source>
        <strain evidence="2 3">DSM 28129</strain>
    </source>
</reference>
<dbReference type="OrthoDB" id="9767366at2"/>
<evidence type="ECO:0000259" key="1">
    <source>
        <dbReference type="Pfam" id="PF07969"/>
    </source>
</evidence>
<name>A0A1G7G410_9BACL</name>
<dbReference type="STRING" id="670482.SAMN04488542_102290"/>
<dbReference type="Proteomes" id="UP000198972">
    <property type="component" value="Unassembled WGS sequence"/>
</dbReference>
<dbReference type="EMBL" id="FNBG01000002">
    <property type="protein sequence ID" value="SDE82906.1"/>
    <property type="molecule type" value="Genomic_DNA"/>
</dbReference>
<dbReference type="PANTHER" id="PTHR22642">
    <property type="entry name" value="IMIDAZOLONEPROPIONASE"/>
    <property type="match status" value="1"/>
</dbReference>